<dbReference type="RefSeq" id="WP_184562858.1">
    <property type="nucleotide sequence ID" value="NZ_JACIEI010000002.1"/>
</dbReference>
<dbReference type="AlphaFoldDB" id="A0A7W6E7C4"/>
<dbReference type="Gene3D" id="3.40.50.1240">
    <property type="entry name" value="Phosphoglycerate mutase-like"/>
    <property type="match status" value="1"/>
</dbReference>
<dbReference type="EMBL" id="JACIEI010000002">
    <property type="protein sequence ID" value="MBB3993088.1"/>
    <property type="molecule type" value="Genomic_DNA"/>
</dbReference>
<name>A0A7W6E7C4_9RHOB</name>
<dbReference type="InterPro" id="IPR050275">
    <property type="entry name" value="PGM_Phosphatase"/>
</dbReference>
<dbReference type="InterPro" id="IPR029033">
    <property type="entry name" value="His_PPase_superfam"/>
</dbReference>
<organism evidence="1 2">
    <name type="scientific">Sulfitobacter undariae</name>
    <dbReference type="NCBI Taxonomy" id="1563671"/>
    <lineage>
        <taxon>Bacteria</taxon>
        <taxon>Pseudomonadati</taxon>
        <taxon>Pseudomonadota</taxon>
        <taxon>Alphaproteobacteria</taxon>
        <taxon>Rhodobacterales</taxon>
        <taxon>Roseobacteraceae</taxon>
        <taxon>Sulfitobacter</taxon>
    </lineage>
</organism>
<reference evidence="1 2" key="1">
    <citation type="submission" date="2020-08" db="EMBL/GenBank/DDBJ databases">
        <title>Genomic Encyclopedia of Type Strains, Phase IV (KMG-IV): sequencing the most valuable type-strain genomes for metagenomic binning, comparative biology and taxonomic classification.</title>
        <authorList>
            <person name="Goeker M."/>
        </authorList>
    </citation>
    <scope>NUCLEOTIDE SEQUENCE [LARGE SCALE GENOMIC DNA]</scope>
    <source>
        <strain evidence="1 2">DSM 102234</strain>
    </source>
</reference>
<dbReference type="PANTHER" id="PTHR48100:SF1">
    <property type="entry name" value="HISTIDINE PHOSPHATASE FAMILY PROTEIN-RELATED"/>
    <property type="match status" value="1"/>
</dbReference>
<sequence>MTTWHWVRHGPTHEKTFVGWRDVPADLSDTDLINRVRNHLPDRALLVSSDLIRSVTTADVLTLPRHTRLAHETDLREINFGIWDGMRFDAVAARDPQLSRAFWDNPGDIQAPDGESWNQTQARVSAVVDRLNAEHPDAHIIAVAHFGVILTQVQRALGVTAVAAMAHKIDNISVTTLRHQGKDDWEVAQINHVP</sequence>
<evidence type="ECO:0000313" key="1">
    <source>
        <dbReference type="EMBL" id="MBB3993088.1"/>
    </source>
</evidence>
<dbReference type="Proteomes" id="UP000530268">
    <property type="component" value="Unassembled WGS sequence"/>
</dbReference>
<dbReference type="PANTHER" id="PTHR48100">
    <property type="entry name" value="BROAD-SPECIFICITY PHOSPHATASE YOR283W-RELATED"/>
    <property type="match status" value="1"/>
</dbReference>
<dbReference type="GO" id="GO:0016791">
    <property type="term" value="F:phosphatase activity"/>
    <property type="evidence" value="ECO:0007669"/>
    <property type="project" value="TreeGrafter"/>
</dbReference>
<accession>A0A7W6E7C4</accession>
<gene>
    <name evidence="1" type="ORF">GGR95_000716</name>
</gene>
<keyword evidence="2" id="KW-1185">Reference proteome</keyword>
<comment type="caution">
    <text evidence="1">The sequence shown here is derived from an EMBL/GenBank/DDBJ whole genome shotgun (WGS) entry which is preliminary data.</text>
</comment>
<dbReference type="SUPFAM" id="SSF53254">
    <property type="entry name" value="Phosphoglycerate mutase-like"/>
    <property type="match status" value="1"/>
</dbReference>
<protein>
    <submittedName>
        <fullName evidence="1">Broad specificity phosphatase PhoE</fullName>
    </submittedName>
</protein>
<dbReference type="InterPro" id="IPR013078">
    <property type="entry name" value="His_Pase_superF_clade-1"/>
</dbReference>
<evidence type="ECO:0000313" key="2">
    <source>
        <dbReference type="Proteomes" id="UP000530268"/>
    </source>
</evidence>
<dbReference type="Pfam" id="PF00300">
    <property type="entry name" value="His_Phos_1"/>
    <property type="match status" value="1"/>
</dbReference>
<dbReference type="GO" id="GO:0005737">
    <property type="term" value="C:cytoplasm"/>
    <property type="evidence" value="ECO:0007669"/>
    <property type="project" value="TreeGrafter"/>
</dbReference>
<proteinExistence type="predicted"/>